<dbReference type="KEGG" id="cku:UL82_02250"/>
<sequence>MEPTDINGGRFYARPLHNDDRIDDTPALAMATSAFTPLSVAETRQSWLNDTMYTWAVCEQTNIDMIALAVLHLNTDGAHVLDIVPVGDPYRLLPNDPVLERKTVQDAITEIREPITRWATAHNISLVK</sequence>
<evidence type="ECO:0000313" key="3">
    <source>
        <dbReference type="Proteomes" id="UP000033457"/>
    </source>
</evidence>
<dbReference type="AlphaFoldDB" id="A0A0F6QZE6"/>
<dbReference type="HOGENOM" id="CLU_013985_33_0_11"/>
<dbReference type="STRING" id="35755.UL82_02250"/>
<dbReference type="Proteomes" id="UP000271380">
    <property type="component" value="Chromosome"/>
</dbReference>
<name>A0A0F6QZE6_9CORY</name>
<reference evidence="1 3" key="1">
    <citation type="journal article" date="2015" name="Genome Announc.">
        <title>Complete Genome Sequence of Corynebacterium kutscheri DSM 20755, a Corynebacterial Type Strain with Remarkably Low G+C Content of Chromosomal DNA.</title>
        <authorList>
            <person name="Ruckert C."/>
            <person name="Albersmeier A."/>
            <person name="Winkler A."/>
            <person name="Tauch A."/>
        </authorList>
    </citation>
    <scope>NUCLEOTIDE SEQUENCE [LARGE SCALE GENOMIC DNA]</scope>
    <source>
        <strain evidence="1 3">DSM 20755</strain>
    </source>
</reference>
<reference evidence="2 4" key="2">
    <citation type="submission" date="2018-12" db="EMBL/GenBank/DDBJ databases">
        <authorList>
            <consortium name="Pathogen Informatics"/>
        </authorList>
    </citation>
    <scope>NUCLEOTIDE SEQUENCE [LARGE SCALE GENOMIC DNA]</scope>
    <source>
        <strain evidence="2 4">NCTC949</strain>
    </source>
</reference>
<evidence type="ECO:0000313" key="2">
    <source>
        <dbReference type="EMBL" id="VEH04729.1"/>
    </source>
</evidence>
<dbReference type="Proteomes" id="UP000033457">
    <property type="component" value="Chromosome"/>
</dbReference>
<dbReference type="OrthoDB" id="2061990at2"/>
<evidence type="ECO:0000313" key="1">
    <source>
        <dbReference type="EMBL" id="AKE40675.1"/>
    </source>
</evidence>
<protein>
    <submittedName>
        <fullName evidence="1">Uncharacterized protein</fullName>
    </submittedName>
</protein>
<gene>
    <name evidence="2" type="ORF">NCTC949_00242</name>
    <name evidence="1" type="ORF">UL82_02250</name>
</gene>
<dbReference type="RefSeq" id="WP_046438787.1">
    <property type="nucleotide sequence ID" value="NZ_CP011312.1"/>
</dbReference>
<accession>A0A0F6QZE6</accession>
<evidence type="ECO:0000313" key="4">
    <source>
        <dbReference type="Proteomes" id="UP000271380"/>
    </source>
</evidence>
<proteinExistence type="predicted"/>
<keyword evidence="3" id="KW-1185">Reference proteome</keyword>
<dbReference type="EMBL" id="CP011312">
    <property type="protein sequence ID" value="AKE40675.1"/>
    <property type="molecule type" value="Genomic_DNA"/>
</dbReference>
<dbReference type="EMBL" id="LR134377">
    <property type="protein sequence ID" value="VEH04729.1"/>
    <property type="molecule type" value="Genomic_DNA"/>
</dbReference>
<organism evidence="1 3">
    <name type="scientific">Corynebacterium kutscheri</name>
    <dbReference type="NCBI Taxonomy" id="35755"/>
    <lineage>
        <taxon>Bacteria</taxon>
        <taxon>Bacillati</taxon>
        <taxon>Actinomycetota</taxon>
        <taxon>Actinomycetes</taxon>
        <taxon>Mycobacteriales</taxon>
        <taxon>Corynebacteriaceae</taxon>
        <taxon>Corynebacterium</taxon>
    </lineage>
</organism>